<keyword evidence="2" id="KW-0732">Signal</keyword>
<comment type="caution">
    <text evidence="4">The sequence shown here is derived from an EMBL/GenBank/DDBJ whole genome shotgun (WGS) entry which is preliminary data.</text>
</comment>
<keyword evidence="1" id="KW-0812">Transmembrane</keyword>
<organism evidence="4 5">
    <name type="scientific">Dendrobium chrysotoxum</name>
    <name type="common">Orchid</name>
    <dbReference type="NCBI Taxonomy" id="161865"/>
    <lineage>
        <taxon>Eukaryota</taxon>
        <taxon>Viridiplantae</taxon>
        <taxon>Streptophyta</taxon>
        <taxon>Embryophyta</taxon>
        <taxon>Tracheophyta</taxon>
        <taxon>Spermatophyta</taxon>
        <taxon>Magnoliopsida</taxon>
        <taxon>Liliopsida</taxon>
        <taxon>Asparagales</taxon>
        <taxon>Orchidaceae</taxon>
        <taxon>Epidendroideae</taxon>
        <taxon>Malaxideae</taxon>
        <taxon>Dendrobiinae</taxon>
        <taxon>Dendrobium</taxon>
    </lineage>
</organism>
<dbReference type="Proteomes" id="UP000775213">
    <property type="component" value="Unassembled WGS sequence"/>
</dbReference>
<sequence>MANLLLPIFSYLLLSTVASSTSSLHRNKHIISDVLDAHLSSSTPSPPRPTKFFEVSRPIPVPKTPPCSTLVLRHDFAFTYEKPPVTATYSPPSHCSLLRRRLPARVILEWSAACTGRQFDRIFGVWLAGVELLRSCTAEPRATGILWSVRKDVTRYSTLFSRPQTLAVYLGNLVDQTYTGVYHVNISIHFYFDQPPPNPPTTAAVPAFLSPADLIIPISKTLPLNDGLWFQIQNSSDIQGKEISIPRNAYRAVLEIYVSFHASDEFWYTNPPNSYISKNNLTSVPGNGAFREVTVRLDTKVVGAIWPFTVIYTGGLNPLLWRPISGIGSFNLPSYDIEITPFLGEILDGKNHFFGFGVTDALDVWFIDANLHLWVDSRSYSTKGSLISYKAPAFSPSLVSKFKNLDGHFDTTASRKISSTGWVKSSYGKITTHFFQSFNFTNKMKFAGNGSIQEVNQSIDYNHGSYAKYSSSVLFSEQVFQSFPLYLNSGTEDQDDNSFSLITNITLGFNENKFSGESFALSNLSNSQTGQGIIHVKGSLVTGGLAKTKQVYRYEGTDGCYYRNVGSRNYTILFHNFLNPSSNPNRPSTFSLIKLPPTLFLLSNRRLFHYVFSTNSRCSRMADPNHDHGFVVDEQGRVIILESPFFELHFGNEDTVEDYVNCIIYQLALSLEAYIRPGHWTIVGHPPPPPPPATSPLAKIFGTVFLVVILILVWNILSHLSLV</sequence>
<feature type="transmembrane region" description="Helical" evidence="1">
    <location>
        <begin position="697"/>
        <end position="717"/>
    </location>
</feature>
<evidence type="ECO:0000256" key="1">
    <source>
        <dbReference type="SAM" id="Phobius"/>
    </source>
</evidence>
<name>A0AAV7HLJ6_DENCH</name>
<proteinExistence type="predicted"/>
<evidence type="ECO:0000313" key="5">
    <source>
        <dbReference type="Proteomes" id="UP000775213"/>
    </source>
</evidence>
<dbReference type="Pfam" id="PF12222">
    <property type="entry name" value="PNGaseA"/>
    <property type="match status" value="1"/>
</dbReference>
<feature type="chain" id="PRO_5043529573" description="Peptide N-acetyl-beta-D-glucosaminyl asparaginase amidase A N-terminal domain-containing protein" evidence="2">
    <location>
        <begin position="21"/>
        <end position="723"/>
    </location>
</feature>
<dbReference type="PANTHER" id="PTHR31104">
    <property type="entry name" value="PEPTIDE-N4-(N-ACETYL-BETA-GLUCOSAMINYL)ASPARAGINE AMIDASE A PROTEIN"/>
    <property type="match status" value="1"/>
</dbReference>
<evidence type="ECO:0000259" key="3">
    <source>
        <dbReference type="Pfam" id="PF12222"/>
    </source>
</evidence>
<gene>
    <name evidence="4" type="ORF">IEQ34_003396</name>
</gene>
<keyword evidence="5" id="KW-1185">Reference proteome</keyword>
<dbReference type="InterPro" id="IPR056948">
    <property type="entry name" value="PNGaseA_N"/>
</dbReference>
<evidence type="ECO:0000313" key="4">
    <source>
        <dbReference type="EMBL" id="KAH0468363.1"/>
    </source>
</evidence>
<accession>A0AAV7HLJ6</accession>
<keyword evidence="1" id="KW-1133">Transmembrane helix</keyword>
<feature type="signal peptide" evidence="2">
    <location>
        <begin position="1"/>
        <end position="20"/>
    </location>
</feature>
<feature type="domain" description="Peptide N-acetyl-beta-D-glucosaminyl asparaginase amidase A N-terminal" evidence="3">
    <location>
        <begin position="63"/>
        <end position="391"/>
    </location>
</feature>
<evidence type="ECO:0000256" key="2">
    <source>
        <dbReference type="SAM" id="SignalP"/>
    </source>
</evidence>
<reference evidence="4 5" key="1">
    <citation type="journal article" date="2021" name="Hortic Res">
        <title>Chromosome-scale assembly of the Dendrobium chrysotoxum genome enhances the understanding of orchid evolution.</title>
        <authorList>
            <person name="Zhang Y."/>
            <person name="Zhang G.Q."/>
            <person name="Zhang D."/>
            <person name="Liu X.D."/>
            <person name="Xu X.Y."/>
            <person name="Sun W.H."/>
            <person name="Yu X."/>
            <person name="Zhu X."/>
            <person name="Wang Z.W."/>
            <person name="Zhao X."/>
            <person name="Zhong W.Y."/>
            <person name="Chen H."/>
            <person name="Yin W.L."/>
            <person name="Huang T."/>
            <person name="Niu S.C."/>
            <person name="Liu Z.J."/>
        </authorList>
    </citation>
    <scope>NUCLEOTIDE SEQUENCE [LARGE SCALE GENOMIC DNA]</scope>
    <source>
        <strain evidence="4">Lindl</strain>
    </source>
</reference>
<dbReference type="Pfam" id="PF25156">
    <property type="entry name" value="PNGase_A_C"/>
    <property type="match status" value="1"/>
</dbReference>
<dbReference type="InterPro" id="IPR021102">
    <property type="entry name" value="PNGase_A"/>
</dbReference>
<dbReference type="AlphaFoldDB" id="A0AAV7HLJ6"/>
<dbReference type="EMBL" id="JAGFBR010000004">
    <property type="protein sequence ID" value="KAH0468363.1"/>
    <property type="molecule type" value="Genomic_DNA"/>
</dbReference>
<protein>
    <recommendedName>
        <fullName evidence="3">Peptide N-acetyl-beta-D-glucosaminyl asparaginase amidase A N-terminal domain-containing protein</fullName>
    </recommendedName>
</protein>
<keyword evidence="1" id="KW-0472">Membrane</keyword>